<dbReference type="RefSeq" id="WP_157297777.1">
    <property type="nucleotide sequence ID" value="NZ_BAAAZB010000005.1"/>
</dbReference>
<dbReference type="OrthoDB" id="656273at2"/>
<protein>
    <recommendedName>
        <fullName evidence="1">RNA polymerase sigma-70 region 2 domain-containing protein</fullName>
    </recommendedName>
</protein>
<dbReference type="Pfam" id="PF04542">
    <property type="entry name" value="Sigma70_r2"/>
    <property type="match status" value="1"/>
</dbReference>
<evidence type="ECO:0000259" key="1">
    <source>
        <dbReference type="Pfam" id="PF04542"/>
    </source>
</evidence>
<reference evidence="2 3" key="1">
    <citation type="submission" date="2019-12" db="EMBL/GenBank/DDBJ databases">
        <title>The draft genomic sequence of strain Chitinophaga oryziterrae JCM 16595.</title>
        <authorList>
            <person name="Zhang X."/>
        </authorList>
    </citation>
    <scope>NUCLEOTIDE SEQUENCE [LARGE SCALE GENOMIC DNA]</scope>
    <source>
        <strain evidence="2 3">JCM 16595</strain>
    </source>
</reference>
<dbReference type="Gene3D" id="1.10.1740.10">
    <property type="match status" value="1"/>
</dbReference>
<evidence type="ECO:0000313" key="2">
    <source>
        <dbReference type="EMBL" id="MVT39073.1"/>
    </source>
</evidence>
<feature type="domain" description="RNA polymerase sigma-70 region 2" evidence="1">
    <location>
        <begin position="35"/>
        <end position="74"/>
    </location>
</feature>
<dbReference type="SUPFAM" id="SSF88946">
    <property type="entry name" value="Sigma2 domain of RNA polymerase sigma factors"/>
    <property type="match status" value="1"/>
</dbReference>
<dbReference type="Proteomes" id="UP000468388">
    <property type="component" value="Unassembled WGS sequence"/>
</dbReference>
<accession>A0A6N8J228</accession>
<keyword evidence="3" id="KW-1185">Reference proteome</keyword>
<dbReference type="AlphaFoldDB" id="A0A6N8J228"/>
<dbReference type="GO" id="GO:0003700">
    <property type="term" value="F:DNA-binding transcription factor activity"/>
    <property type="evidence" value="ECO:0007669"/>
    <property type="project" value="InterPro"/>
</dbReference>
<dbReference type="GO" id="GO:0006352">
    <property type="term" value="P:DNA-templated transcription initiation"/>
    <property type="evidence" value="ECO:0007669"/>
    <property type="project" value="InterPro"/>
</dbReference>
<dbReference type="InterPro" id="IPR007627">
    <property type="entry name" value="RNA_pol_sigma70_r2"/>
</dbReference>
<gene>
    <name evidence="2" type="ORF">GO495_00635</name>
</gene>
<dbReference type="InterPro" id="IPR013325">
    <property type="entry name" value="RNA_pol_sigma_r2"/>
</dbReference>
<evidence type="ECO:0000313" key="3">
    <source>
        <dbReference type="Proteomes" id="UP000468388"/>
    </source>
</evidence>
<proteinExistence type="predicted"/>
<comment type="caution">
    <text evidence="2">The sequence shown here is derived from an EMBL/GenBank/DDBJ whole genome shotgun (WGS) entry which is preliminary data.</text>
</comment>
<organism evidence="2 3">
    <name type="scientific">Chitinophaga oryziterrae</name>
    <dbReference type="NCBI Taxonomy" id="1031224"/>
    <lineage>
        <taxon>Bacteria</taxon>
        <taxon>Pseudomonadati</taxon>
        <taxon>Bacteroidota</taxon>
        <taxon>Chitinophagia</taxon>
        <taxon>Chitinophagales</taxon>
        <taxon>Chitinophagaceae</taxon>
        <taxon>Chitinophaga</taxon>
    </lineage>
</organism>
<sequence length="92" mass="10751">MANNGISDTNQLYSDPNIISRFSQGDDAAFRMIFNEQLRPLCYFAHKLIGQKEEAEDIFSTAFASLWERRQQFSHFNAIKSFFIYCRTQSLL</sequence>
<dbReference type="EMBL" id="WRXO01000001">
    <property type="protein sequence ID" value="MVT39073.1"/>
    <property type="molecule type" value="Genomic_DNA"/>
</dbReference>
<name>A0A6N8J228_9BACT</name>